<evidence type="ECO:0000313" key="4">
    <source>
        <dbReference type="Proteomes" id="UP000094569"/>
    </source>
</evidence>
<evidence type="ECO:0000313" key="3">
    <source>
        <dbReference type="EMBL" id="ODM23322.1"/>
    </source>
</evidence>
<name>A0A1E3BQT2_ASPCR</name>
<feature type="compositionally biased region" description="Polar residues" evidence="1">
    <location>
        <begin position="168"/>
        <end position="221"/>
    </location>
</feature>
<feature type="compositionally biased region" description="Pro residues" evidence="1">
    <location>
        <begin position="64"/>
        <end position="75"/>
    </location>
</feature>
<feature type="region of interest" description="Disordered" evidence="1">
    <location>
        <begin position="354"/>
        <end position="438"/>
    </location>
</feature>
<dbReference type="InterPro" id="IPR004827">
    <property type="entry name" value="bZIP"/>
</dbReference>
<dbReference type="OrthoDB" id="2247093at2759"/>
<dbReference type="STRING" id="573508.A0A1E3BQT2"/>
<feature type="compositionally biased region" description="Basic and acidic residues" evidence="1">
    <location>
        <begin position="47"/>
        <end position="56"/>
    </location>
</feature>
<protein>
    <recommendedName>
        <fullName evidence="2">BZIP domain-containing protein</fullName>
    </recommendedName>
</protein>
<dbReference type="Proteomes" id="UP000094569">
    <property type="component" value="Unassembled WGS sequence"/>
</dbReference>
<dbReference type="PROSITE" id="PS00036">
    <property type="entry name" value="BZIP_BASIC"/>
    <property type="match status" value="1"/>
</dbReference>
<feature type="region of interest" description="Disordered" evidence="1">
    <location>
        <begin position="1"/>
        <end position="299"/>
    </location>
</feature>
<sequence length="438" mass="47174">MPVSHNRSLSGSSSDDLPPTPTAATSTEESHSPVDKKRKTPADSESPETRDSERPRPVSWPSGPVEPPTQLPPIAMPSILNPTKGASHVRMPSSPTPRFAHPSSAHPAKRLSLSPGSQHRSMTTPISSSYPGKLSTHNSPLAQESRSGVYSTPGSPLTLDPPMMSAAAPTSTSVHSTPTFHSRRISANPTPNPSPQETTASTPQSVYSHFGRSSPSLSGPSQVPPMMHPSPYGTPDSASRFPPAMGGHRYPTEPPMGMQPDQNGALIPCVLDLKSGSSSQAEKRKANSDASRRFRNRKRNELLMEQKITAQQEEMRKQADLLHRQTQEIRALAQEREYYRSERDFYREQLGRVLPPSQLPARPASPRALSSAMEKPGNESVWQQGAAPATSLPAPIPATRAPGTWTTAPSAYTTAPSANTAEEPARSLPQISATWARS</sequence>
<dbReference type="GO" id="GO:0003700">
    <property type="term" value="F:DNA-binding transcription factor activity"/>
    <property type="evidence" value="ECO:0007669"/>
    <property type="project" value="InterPro"/>
</dbReference>
<reference evidence="3 4" key="1">
    <citation type="journal article" date="2016" name="BMC Genomics">
        <title>Comparative genomic and transcriptomic analyses of the Fuzhuan brick tea-fermentation fungus Aspergillus cristatus.</title>
        <authorList>
            <person name="Ge Y."/>
            <person name="Wang Y."/>
            <person name="Liu Y."/>
            <person name="Tan Y."/>
            <person name="Ren X."/>
            <person name="Zhang X."/>
            <person name="Hyde K.D."/>
            <person name="Liu Y."/>
            <person name="Liu Z."/>
        </authorList>
    </citation>
    <scope>NUCLEOTIDE SEQUENCE [LARGE SCALE GENOMIC DNA]</scope>
    <source>
        <strain evidence="3 4">GZAAS20.1005</strain>
    </source>
</reference>
<feature type="compositionally biased region" description="Polar residues" evidence="1">
    <location>
        <begin position="114"/>
        <end position="155"/>
    </location>
</feature>
<dbReference type="AlphaFoldDB" id="A0A1E3BQT2"/>
<feature type="compositionally biased region" description="Basic and acidic residues" evidence="1">
    <location>
        <begin position="281"/>
        <end position="292"/>
    </location>
</feature>
<gene>
    <name evidence="3" type="ORF">SI65_00911</name>
</gene>
<accession>A0A1E3BQT2</accession>
<feature type="compositionally biased region" description="Polar residues" evidence="1">
    <location>
        <begin position="429"/>
        <end position="438"/>
    </location>
</feature>
<feature type="domain" description="BZIP" evidence="2">
    <location>
        <begin position="283"/>
        <end position="297"/>
    </location>
</feature>
<feature type="compositionally biased region" description="Low complexity" evidence="1">
    <location>
        <begin position="8"/>
        <end position="27"/>
    </location>
</feature>
<evidence type="ECO:0000256" key="1">
    <source>
        <dbReference type="SAM" id="MobiDB-lite"/>
    </source>
</evidence>
<dbReference type="EMBL" id="JXNT01000001">
    <property type="protein sequence ID" value="ODM23322.1"/>
    <property type="molecule type" value="Genomic_DNA"/>
</dbReference>
<feature type="compositionally biased region" description="Low complexity" evidence="1">
    <location>
        <begin position="406"/>
        <end position="421"/>
    </location>
</feature>
<organism evidence="3 4">
    <name type="scientific">Aspergillus cristatus</name>
    <name type="common">Chinese Fuzhuan brick tea-fermentation fungus</name>
    <name type="synonym">Eurotium cristatum</name>
    <dbReference type="NCBI Taxonomy" id="573508"/>
    <lineage>
        <taxon>Eukaryota</taxon>
        <taxon>Fungi</taxon>
        <taxon>Dikarya</taxon>
        <taxon>Ascomycota</taxon>
        <taxon>Pezizomycotina</taxon>
        <taxon>Eurotiomycetes</taxon>
        <taxon>Eurotiomycetidae</taxon>
        <taxon>Eurotiales</taxon>
        <taxon>Aspergillaceae</taxon>
        <taxon>Aspergillus</taxon>
        <taxon>Aspergillus subgen. Aspergillus</taxon>
    </lineage>
</organism>
<feature type="compositionally biased region" description="Low complexity" evidence="1">
    <location>
        <begin position="354"/>
        <end position="372"/>
    </location>
</feature>
<dbReference type="VEuPathDB" id="FungiDB:SI65_00911"/>
<proteinExistence type="predicted"/>
<evidence type="ECO:0000259" key="2">
    <source>
        <dbReference type="PROSITE" id="PS00036"/>
    </source>
</evidence>
<comment type="caution">
    <text evidence="3">The sequence shown here is derived from an EMBL/GenBank/DDBJ whole genome shotgun (WGS) entry which is preliminary data.</text>
</comment>
<keyword evidence="4" id="KW-1185">Reference proteome</keyword>